<dbReference type="GO" id="GO:0000981">
    <property type="term" value="F:DNA-binding transcription factor activity, RNA polymerase II-specific"/>
    <property type="evidence" value="ECO:0007669"/>
    <property type="project" value="InterPro"/>
</dbReference>
<feature type="compositionally biased region" description="Low complexity" evidence="9">
    <location>
        <begin position="103"/>
        <end position="113"/>
    </location>
</feature>
<evidence type="ECO:0000313" key="11">
    <source>
        <dbReference type="EMBL" id="GIX74338.1"/>
    </source>
</evidence>
<sequence length="270" mass="29843">MGLDPCLTSTEPNFLNHQDLTRSTDDRDDLELEEEDLDDEEDELVDEDDSALEAPTSSPAAGQGLGGRRADDSSDSDEVTSSQQPMCGSTANTTGSSGGGGCSNNTPTSSTSGDAGNPPLKKRKRRVLFSKAQTYELERRFRQQRYLSAPEREHLASIIRLTPTQVKIWFQNHRYKTKRARQEKGLDVNPLPSPRRVAVPVLVRDGKPCQPASLKQQQQEANTPRSTNITADLSSITSMTNMAAISNSCIGTFSMLPTYSHPLVHQHRWW</sequence>
<evidence type="ECO:0000313" key="12">
    <source>
        <dbReference type="Proteomes" id="UP001054837"/>
    </source>
</evidence>
<evidence type="ECO:0000256" key="6">
    <source>
        <dbReference type="ARBA" id="ARBA00023242"/>
    </source>
</evidence>
<dbReference type="InterPro" id="IPR001356">
    <property type="entry name" value="HD"/>
</dbReference>
<dbReference type="PANTHER" id="PTHR24340:SF82">
    <property type="entry name" value="HOMEOBOX PROTEIN VND"/>
    <property type="match status" value="1"/>
</dbReference>
<evidence type="ECO:0000256" key="9">
    <source>
        <dbReference type="SAM" id="MobiDB-lite"/>
    </source>
</evidence>
<keyword evidence="6 7" id="KW-0539">Nucleus</keyword>
<evidence type="ECO:0000256" key="5">
    <source>
        <dbReference type="ARBA" id="ARBA00023155"/>
    </source>
</evidence>
<proteinExistence type="inferred from homology"/>
<dbReference type="FunFam" id="1.10.10.60:FF:000101">
    <property type="entry name" value="NK2 homeobox 8"/>
    <property type="match status" value="1"/>
</dbReference>
<dbReference type="EMBL" id="BPLQ01000737">
    <property type="protein sequence ID" value="GIX74338.1"/>
    <property type="molecule type" value="Genomic_DNA"/>
</dbReference>
<dbReference type="PANTHER" id="PTHR24340">
    <property type="entry name" value="HOMEOBOX PROTEIN NKX"/>
    <property type="match status" value="1"/>
</dbReference>
<accession>A0AAV4MPP4</accession>
<keyword evidence="4 7" id="KW-0238">DNA-binding</keyword>
<dbReference type="GO" id="GO:0000978">
    <property type="term" value="F:RNA polymerase II cis-regulatory region sequence-specific DNA binding"/>
    <property type="evidence" value="ECO:0007669"/>
    <property type="project" value="TreeGrafter"/>
</dbReference>
<dbReference type="Pfam" id="PF00046">
    <property type="entry name" value="Homeodomain"/>
    <property type="match status" value="1"/>
</dbReference>
<reference evidence="11 12" key="1">
    <citation type="submission" date="2021-06" db="EMBL/GenBank/DDBJ databases">
        <title>Caerostris darwini draft genome.</title>
        <authorList>
            <person name="Kono N."/>
            <person name="Arakawa K."/>
        </authorList>
    </citation>
    <scope>NUCLEOTIDE SEQUENCE [LARGE SCALE GENOMIC DNA]</scope>
</reference>
<dbReference type="Proteomes" id="UP001054837">
    <property type="component" value="Unassembled WGS sequence"/>
</dbReference>
<dbReference type="SUPFAM" id="SSF46689">
    <property type="entry name" value="Homeodomain-like"/>
    <property type="match status" value="1"/>
</dbReference>
<dbReference type="PRINTS" id="PR00024">
    <property type="entry name" value="HOMEOBOX"/>
</dbReference>
<feature type="region of interest" description="Disordered" evidence="9">
    <location>
        <begin position="1"/>
        <end position="128"/>
    </location>
</feature>
<dbReference type="PROSITE" id="PS50071">
    <property type="entry name" value="HOMEOBOX_2"/>
    <property type="match status" value="1"/>
</dbReference>
<dbReference type="InterPro" id="IPR009057">
    <property type="entry name" value="Homeodomain-like_sf"/>
</dbReference>
<feature type="compositionally biased region" description="Polar residues" evidence="9">
    <location>
        <begin position="7"/>
        <end position="18"/>
    </location>
</feature>
<evidence type="ECO:0000256" key="4">
    <source>
        <dbReference type="ARBA" id="ARBA00023125"/>
    </source>
</evidence>
<comment type="subcellular location">
    <subcellularLocation>
        <location evidence="1 7 8">Nucleus</location>
    </subcellularLocation>
</comment>
<dbReference type="PROSITE" id="PS00027">
    <property type="entry name" value="HOMEOBOX_1"/>
    <property type="match status" value="1"/>
</dbReference>
<protein>
    <submittedName>
        <fullName evidence="11">Homeobox protein Nkx-2.2</fullName>
    </submittedName>
</protein>
<comment type="similarity">
    <text evidence="2">Belongs to the NK-2 homeobox family.</text>
</comment>
<feature type="compositionally biased region" description="Acidic residues" evidence="9">
    <location>
        <begin position="26"/>
        <end position="51"/>
    </location>
</feature>
<evidence type="ECO:0000256" key="8">
    <source>
        <dbReference type="RuleBase" id="RU000682"/>
    </source>
</evidence>
<evidence type="ECO:0000256" key="1">
    <source>
        <dbReference type="ARBA" id="ARBA00004123"/>
    </source>
</evidence>
<keyword evidence="12" id="KW-1185">Reference proteome</keyword>
<dbReference type="InterPro" id="IPR020479">
    <property type="entry name" value="HD_metazoa"/>
</dbReference>
<gene>
    <name evidence="11" type="primary">NKX2-2</name>
    <name evidence="11" type="ORF">CDAR_533381</name>
</gene>
<dbReference type="GO" id="GO:0005634">
    <property type="term" value="C:nucleus"/>
    <property type="evidence" value="ECO:0007669"/>
    <property type="project" value="UniProtKB-SubCell"/>
</dbReference>
<evidence type="ECO:0000256" key="7">
    <source>
        <dbReference type="PROSITE-ProRule" id="PRU00108"/>
    </source>
</evidence>
<organism evidence="11 12">
    <name type="scientific">Caerostris darwini</name>
    <dbReference type="NCBI Taxonomy" id="1538125"/>
    <lineage>
        <taxon>Eukaryota</taxon>
        <taxon>Metazoa</taxon>
        <taxon>Ecdysozoa</taxon>
        <taxon>Arthropoda</taxon>
        <taxon>Chelicerata</taxon>
        <taxon>Arachnida</taxon>
        <taxon>Araneae</taxon>
        <taxon>Araneomorphae</taxon>
        <taxon>Entelegynae</taxon>
        <taxon>Araneoidea</taxon>
        <taxon>Araneidae</taxon>
        <taxon>Caerostris</taxon>
    </lineage>
</organism>
<dbReference type="InterPro" id="IPR017970">
    <property type="entry name" value="Homeobox_CS"/>
</dbReference>
<keyword evidence="5 7" id="KW-0371">Homeobox</keyword>
<keyword evidence="3" id="KW-0217">Developmental protein</keyword>
<name>A0AAV4MPP4_9ARAC</name>
<evidence type="ECO:0000259" key="10">
    <source>
        <dbReference type="PROSITE" id="PS50071"/>
    </source>
</evidence>
<dbReference type="CDD" id="cd00086">
    <property type="entry name" value="homeodomain"/>
    <property type="match status" value="1"/>
</dbReference>
<evidence type="ECO:0000256" key="2">
    <source>
        <dbReference type="ARBA" id="ARBA00005661"/>
    </source>
</evidence>
<evidence type="ECO:0000256" key="3">
    <source>
        <dbReference type="ARBA" id="ARBA00022473"/>
    </source>
</evidence>
<dbReference type="Gene3D" id="1.10.10.60">
    <property type="entry name" value="Homeodomain-like"/>
    <property type="match status" value="1"/>
</dbReference>
<dbReference type="AlphaFoldDB" id="A0AAV4MPP4"/>
<dbReference type="SMART" id="SM00389">
    <property type="entry name" value="HOX"/>
    <property type="match status" value="1"/>
</dbReference>
<dbReference type="InterPro" id="IPR050394">
    <property type="entry name" value="Homeobox_NK-like"/>
</dbReference>
<dbReference type="GO" id="GO:0030154">
    <property type="term" value="P:cell differentiation"/>
    <property type="evidence" value="ECO:0007669"/>
    <property type="project" value="TreeGrafter"/>
</dbReference>
<comment type="caution">
    <text evidence="11">The sequence shown here is derived from an EMBL/GenBank/DDBJ whole genome shotgun (WGS) entry which is preliminary data.</text>
</comment>
<feature type="domain" description="Homeobox" evidence="10">
    <location>
        <begin position="120"/>
        <end position="180"/>
    </location>
</feature>
<feature type="DNA-binding region" description="Homeobox" evidence="7">
    <location>
        <begin position="122"/>
        <end position="181"/>
    </location>
</feature>